<dbReference type="EMBL" id="BQNB010008783">
    <property type="protein sequence ID" value="GJS54249.1"/>
    <property type="molecule type" value="Genomic_DNA"/>
</dbReference>
<dbReference type="PANTHER" id="PTHR37610:SF6">
    <property type="entry name" value="GAG-POLYPEPTIDE OF LTR COPIA-TYPE-RELATED"/>
    <property type="match status" value="1"/>
</dbReference>
<dbReference type="Proteomes" id="UP001151760">
    <property type="component" value="Unassembled WGS sequence"/>
</dbReference>
<organism evidence="3 4">
    <name type="scientific">Tanacetum coccineum</name>
    <dbReference type="NCBI Taxonomy" id="301880"/>
    <lineage>
        <taxon>Eukaryota</taxon>
        <taxon>Viridiplantae</taxon>
        <taxon>Streptophyta</taxon>
        <taxon>Embryophyta</taxon>
        <taxon>Tracheophyta</taxon>
        <taxon>Spermatophyta</taxon>
        <taxon>Magnoliopsida</taxon>
        <taxon>eudicotyledons</taxon>
        <taxon>Gunneridae</taxon>
        <taxon>Pentapetalae</taxon>
        <taxon>asterids</taxon>
        <taxon>campanulids</taxon>
        <taxon>Asterales</taxon>
        <taxon>Asteraceae</taxon>
        <taxon>Asteroideae</taxon>
        <taxon>Anthemideae</taxon>
        <taxon>Anthemidinae</taxon>
        <taxon>Tanacetum</taxon>
    </lineage>
</organism>
<dbReference type="InterPro" id="IPR013103">
    <property type="entry name" value="RVT_2"/>
</dbReference>
<evidence type="ECO:0000313" key="4">
    <source>
        <dbReference type="Proteomes" id="UP001151760"/>
    </source>
</evidence>
<reference evidence="3" key="1">
    <citation type="journal article" date="2022" name="Int. J. Mol. Sci.">
        <title>Draft Genome of Tanacetum Coccineum: Genomic Comparison of Closely Related Tanacetum-Family Plants.</title>
        <authorList>
            <person name="Yamashiro T."/>
            <person name="Shiraishi A."/>
            <person name="Nakayama K."/>
            <person name="Satake H."/>
        </authorList>
    </citation>
    <scope>NUCLEOTIDE SEQUENCE</scope>
</reference>
<dbReference type="InterPro" id="IPR029472">
    <property type="entry name" value="Copia-like_N"/>
</dbReference>
<dbReference type="PANTHER" id="PTHR37610">
    <property type="entry name" value="CCHC-TYPE DOMAIN-CONTAINING PROTEIN"/>
    <property type="match status" value="1"/>
</dbReference>
<proteinExistence type="predicted"/>
<keyword evidence="4" id="KW-1185">Reference proteome</keyword>
<dbReference type="CDD" id="cd09272">
    <property type="entry name" value="RNase_HI_RT_Ty1"/>
    <property type="match status" value="1"/>
</dbReference>
<sequence length="444" mass="50167">MCKFTIVNMVLELQCVSKSILLHPSDGLGLSCIQKKPQGAQNYRSWRRSIEIALSTKRKLGFIRGTVLRSVDDVAFLEQRDTCNNMVIIWLMSSVYESIAKSIMFVVGKVYYTNMKCMCEELDSMNELPRIVNITTKVNVFLATLHTHKVEQRFFQFLNGLDENYASQRSQVLLMSPLLSVNSPCALLQQDESQRGVFGGVNHLGINTTPLYSKSETKEKYYICGYKWHPKDKCWEKVGYLGIKNPNSLSKRARQFEKEEKVIRSDNALESIKAKKGYDVCQMDVSNAFLHGDSFEEVYMKCHPGYVGQGESVKDAERSSLVYKLKKSLYGLNQAPRQCKFMQNPTSVHIQEVNHLLRYLLSAPGQGILLAKSLASPISWKSKKQHVVSRSSAEAEYKAMTLTSCEVTWLVTLLKDLGIKDLGLVDLKCDNQAAILSCKSSLSC</sequence>
<feature type="domain" description="Retrotransposon Copia-like N-terminal" evidence="2">
    <location>
        <begin position="23"/>
        <end position="67"/>
    </location>
</feature>
<evidence type="ECO:0000313" key="3">
    <source>
        <dbReference type="EMBL" id="GJS54249.1"/>
    </source>
</evidence>
<accession>A0ABQ4WMY1</accession>
<gene>
    <name evidence="3" type="ORF">Tco_0627611</name>
</gene>
<feature type="domain" description="Reverse transcriptase Ty1/copia-type" evidence="1">
    <location>
        <begin position="269"/>
        <end position="338"/>
    </location>
</feature>
<protein>
    <submittedName>
        <fullName evidence="3">Peptidase family M48 protein</fullName>
    </submittedName>
</protein>
<reference evidence="3" key="2">
    <citation type="submission" date="2022-01" db="EMBL/GenBank/DDBJ databases">
        <authorList>
            <person name="Yamashiro T."/>
            <person name="Shiraishi A."/>
            <person name="Satake H."/>
            <person name="Nakayama K."/>
        </authorList>
    </citation>
    <scope>NUCLEOTIDE SEQUENCE</scope>
</reference>
<comment type="caution">
    <text evidence="3">The sequence shown here is derived from an EMBL/GenBank/DDBJ whole genome shotgun (WGS) entry which is preliminary data.</text>
</comment>
<evidence type="ECO:0000259" key="1">
    <source>
        <dbReference type="Pfam" id="PF07727"/>
    </source>
</evidence>
<name>A0ABQ4WMY1_9ASTR</name>
<dbReference type="Pfam" id="PF07727">
    <property type="entry name" value="RVT_2"/>
    <property type="match status" value="1"/>
</dbReference>
<dbReference type="Pfam" id="PF14244">
    <property type="entry name" value="Retrotran_gag_3"/>
    <property type="match status" value="1"/>
</dbReference>
<evidence type="ECO:0000259" key="2">
    <source>
        <dbReference type="Pfam" id="PF14244"/>
    </source>
</evidence>